<evidence type="ECO:0000313" key="2">
    <source>
        <dbReference type="Proteomes" id="UP000007305"/>
    </source>
</evidence>
<reference evidence="2" key="1">
    <citation type="submission" date="2015-12" db="EMBL/GenBank/DDBJ databases">
        <title>Update maize B73 reference genome by single molecule sequencing technologies.</title>
        <authorList>
            <consortium name="Maize Genome Sequencing Project"/>
            <person name="Ware D."/>
        </authorList>
    </citation>
    <scope>NUCLEOTIDE SEQUENCE [LARGE SCALE GENOMIC DNA]</scope>
    <source>
        <strain evidence="2">cv. B73</strain>
    </source>
</reference>
<dbReference type="Gramene" id="Zm00001eb299070_T001">
    <property type="protein sequence ID" value="Zm00001eb299070_P001"/>
    <property type="gene ID" value="Zm00001eb299070"/>
</dbReference>
<protein>
    <submittedName>
        <fullName evidence="1">Uncharacterized protein</fullName>
    </submittedName>
</protein>
<name>A0A804Q793_MAIZE</name>
<keyword evidence="2" id="KW-1185">Reference proteome</keyword>
<reference evidence="1" key="2">
    <citation type="submission" date="2019-07" db="EMBL/GenBank/DDBJ databases">
        <authorList>
            <person name="Seetharam A."/>
            <person name="Woodhouse M."/>
            <person name="Cannon E."/>
        </authorList>
    </citation>
    <scope>NUCLEOTIDE SEQUENCE [LARGE SCALE GENOMIC DNA]</scope>
    <source>
        <strain evidence="1">cv. B73</strain>
    </source>
</reference>
<dbReference type="Proteomes" id="UP000007305">
    <property type="component" value="Chromosome 7"/>
</dbReference>
<accession>A0A804Q793</accession>
<dbReference type="AlphaFoldDB" id="A0A804Q793"/>
<sequence length="113" mass="11732">MVSGHDRLLCMVVKWKPQRGQRTWSGVGLLTVDAASELSAPAPAALIFLRAGDHVNKSSLSTSTGFPLWPSGGAVVVVVAPDTLSSPATMLLRRGGSIVPVAVAPPSEFLALE</sequence>
<organism evidence="1 2">
    <name type="scientific">Zea mays</name>
    <name type="common">Maize</name>
    <dbReference type="NCBI Taxonomy" id="4577"/>
    <lineage>
        <taxon>Eukaryota</taxon>
        <taxon>Viridiplantae</taxon>
        <taxon>Streptophyta</taxon>
        <taxon>Embryophyta</taxon>
        <taxon>Tracheophyta</taxon>
        <taxon>Spermatophyta</taxon>
        <taxon>Magnoliopsida</taxon>
        <taxon>Liliopsida</taxon>
        <taxon>Poales</taxon>
        <taxon>Poaceae</taxon>
        <taxon>PACMAD clade</taxon>
        <taxon>Panicoideae</taxon>
        <taxon>Andropogonodae</taxon>
        <taxon>Andropogoneae</taxon>
        <taxon>Tripsacinae</taxon>
        <taxon>Zea</taxon>
    </lineage>
</organism>
<reference evidence="1" key="3">
    <citation type="submission" date="2021-05" db="UniProtKB">
        <authorList>
            <consortium name="EnsemblPlants"/>
        </authorList>
    </citation>
    <scope>IDENTIFICATION</scope>
    <source>
        <strain evidence="1">cv. B73</strain>
    </source>
</reference>
<evidence type="ECO:0000313" key="1">
    <source>
        <dbReference type="EnsemblPlants" id="Zm00001eb299070_P001"/>
    </source>
</evidence>
<dbReference type="InParanoid" id="A0A804Q793"/>
<proteinExistence type="predicted"/>
<dbReference type="EnsemblPlants" id="Zm00001eb299070_T001">
    <property type="protein sequence ID" value="Zm00001eb299070_P001"/>
    <property type="gene ID" value="Zm00001eb299070"/>
</dbReference>